<feature type="region of interest" description="Disordered" evidence="10">
    <location>
        <begin position="187"/>
        <end position="206"/>
    </location>
</feature>
<feature type="region of interest" description="Disordered" evidence="10">
    <location>
        <begin position="503"/>
        <end position="541"/>
    </location>
</feature>
<protein>
    <recommendedName>
        <fullName evidence="2">histone acetyltransferase</fullName>
        <ecNumber evidence="2">2.3.1.48</ecNumber>
    </recommendedName>
</protein>
<dbReference type="PANTHER" id="PTHR31571:SF2">
    <property type="entry name" value="HISTONE ACETYLTRANSFERASE RTT109"/>
    <property type="match status" value="1"/>
</dbReference>
<evidence type="ECO:0000256" key="6">
    <source>
        <dbReference type="ARBA" id="ARBA00023015"/>
    </source>
</evidence>
<feature type="compositionally biased region" description="Polar residues" evidence="10">
    <location>
        <begin position="513"/>
        <end position="524"/>
    </location>
</feature>
<dbReference type="EC" id="2.3.1.48" evidence="2"/>
<evidence type="ECO:0000256" key="7">
    <source>
        <dbReference type="ARBA" id="ARBA00023163"/>
    </source>
</evidence>
<proteinExistence type="predicted"/>
<feature type="compositionally biased region" description="Basic and acidic residues" evidence="10">
    <location>
        <begin position="187"/>
        <end position="197"/>
    </location>
</feature>
<evidence type="ECO:0000256" key="1">
    <source>
        <dbReference type="ARBA" id="ARBA00004123"/>
    </source>
</evidence>
<evidence type="ECO:0000256" key="8">
    <source>
        <dbReference type="ARBA" id="ARBA00023242"/>
    </source>
</evidence>
<evidence type="ECO:0000256" key="2">
    <source>
        <dbReference type="ARBA" id="ARBA00013184"/>
    </source>
</evidence>
<dbReference type="GO" id="GO:0006974">
    <property type="term" value="P:DNA damage response"/>
    <property type="evidence" value="ECO:0007669"/>
    <property type="project" value="UniProtKB-KW"/>
</dbReference>
<keyword evidence="12" id="KW-1185">Reference proteome</keyword>
<gene>
    <name evidence="11" type="ORF">EV356DRAFT_504860</name>
</gene>
<evidence type="ECO:0000256" key="10">
    <source>
        <dbReference type="SAM" id="MobiDB-lite"/>
    </source>
</evidence>
<evidence type="ECO:0000256" key="3">
    <source>
        <dbReference type="ARBA" id="ARBA00022679"/>
    </source>
</evidence>
<keyword evidence="7" id="KW-0804">Transcription</keyword>
<dbReference type="InterPro" id="IPR016849">
    <property type="entry name" value="Rtt109"/>
</dbReference>
<reference evidence="11" key="1">
    <citation type="journal article" date="2020" name="Stud. Mycol.">
        <title>101 Dothideomycetes genomes: a test case for predicting lifestyles and emergence of pathogens.</title>
        <authorList>
            <person name="Haridas S."/>
            <person name="Albert R."/>
            <person name="Binder M."/>
            <person name="Bloem J."/>
            <person name="Labutti K."/>
            <person name="Salamov A."/>
            <person name="Andreopoulos B."/>
            <person name="Baker S."/>
            <person name="Barry K."/>
            <person name="Bills G."/>
            <person name="Bluhm B."/>
            <person name="Cannon C."/>
            <person name="Castanera R."/>
            <person name="Culley D."/>
            <person name="Daum C."/>
            <person name="Ezra D."/>
            <person name="Gonzalez J."/>
            <person name="Henrissat B."/>
            <person name="Kuo A."/>
            <person name="Liang C."/>
            <person name="Lipzen A."/>
            <person name="Lutzoni F."/>
            <person name="Magnuson J."/>
            <person name="Mondo S."/>
            <person name="Nolan M."/>
            <person name="Ohm R."/>
            <person name="Pangilinan J."/>
            <person name="Park H.-J."/>
            <person name="Ramirez L."/>
            <person name="Alfaro M."/>
            <person name="Sun H."/>
            <person name="Tritt A."/>
            <person name="Yoshinaga Y."/>
            <person name="Zwiers L.-H."/>
            <person name="Turgeon B."/>
            <person name="Goodwin S."/>
            <person name="Spatafora J."/>
            <person name="Crous P."/>
            <person name="Grigoriev I."/>
        </authorList>
    </citation>
    <scope>NUCLEOTIDE SEQUENCE</scope>
    <source>
        <strain evidence="11">Tuck. ex Michener</strain>
    </source>
</reference>
<dbReference type="InterPro" id="IPR013178">
    <property type="entry name" value="Histone_AcTrfase_Rtt109/CBP"/>
</dbReference>
<dbReference type="GO" id="GO:0005634">
    <property type="term" value="C:nucleus"/>
    <property type="evidence" value="ECO:0007669"/>
    <property type="project" value="UniProtKB-SubCell"/>
</dbReference>
<dbReference type="GO" id="GO:0032931">
    <property type="term" value="F:histone H3K56 acetyltransferase activity"/>
    <property type="evidence" value="ECO:0007669"/>
    <property type="project" value="TreeGrafter"/>
</dbReference>
<evidence type="ECO:0000256" key="4">
    <source>
        <dbReference type="ARBA" id="ARBA00022763"/>
    </source>
</evidence>
<keyword evidence="3" id="KW-0808">Transferase</keyword>
<keyword evidence="5" id="KW-0007">Acetylation</keyword>
<feature type="region of interest" description="Disordered" evidence="10">
    <location>
        <begin position="352"/>
        <end position="379"/>
    </location>
</feature>
<evidence type="ECO:0000313" key="11">
    <source>
        <dbReference type="EMBL" id="KAF2232849.1"/>
    </source>
</evidence>
<feature type="compositionally biased region" description="Low complexity" evidence="10">
    <location>
        <begin position="355"/>
        <end position="369"/>
    </location>
</feature>
<dbReference type="PANTHER" id="PTHR31571">
    <property type="entry name" value="ALTERED INHERITANCE OF MITOCHONDRIA PROTEIN 6"/>
    <property type="match status" value="1"/>
</dbReference>
<evidence type="ECO:0000256" key="5">
    <source>
        <dbReference type="ARBA" id="ARBA00022990"/>
    </source>
</evidence>
<dbReference type="Pfam" id="PF08214">
    <property type="entry name" value="HAT_KAT11"/>
    <property type="match status" value="1"/>
</dbReference>
<name>A0A6A6H4P7_VIRVR</name>
<comment type="catalytic activity">
    <reaction evidence="9">
        <text>L-lysyl-[histone] + acetyl-CoA = N(6)-acetyl-L-lysyl-[histone] + CoA + H(+)</text>
        <dbReference type="Rhea" id="RHEA:21992"/>
        <dbReference type="Rhea" id="RHEA-COMP:9845"/>
        <dbReference type="Rhea" id="RHEA-COMP:11338"/>
        <dbReference type="ChEBI" id="CHEBI:15378"/>
        <dbReference type="ChEBI" id="CHEBI:29969"/>
        <dbReference type="ChEBI" id="CHEBI:57287"/>
        <dbReference type="ChEBI" id="CHEBI:57288"/>
        <dbReference type="ChEBI" id="CHEBI:61930"/>
        <dbReference type="EC" id="2.3.1.48"/>
    </reaction>
    <physiologicalReaction direction="left-to-right" evidence="9">
        <dbReference type="Rhea" id="RHEA:21993"/>
    </physiologicalReaction>
</comment>
<evidence type="ECO:0000313" key="12">
    <source>
        <dbReference type="Proteomes" id="UP000800092"/>
    </source>
</evidence>
<keyword evidence="4" id="KW-0227">DNA damage</keyword>
<dbReference type="GO" id="GO:0006355">
    <property type="term" value="P:regulation of DNA-templated transcription"/>
    <property type="evidence" value="ECO:0007669"/>
    <property type="project" value="InterPro"/>
</dbReference>
<dbReference type="SMART" id="SM01250">
    <property type="entry name" value="KAT11"/>
    <property type="match status" value="1"/>
</dbReference>
<accession>A0A6A6H4P7</accession>
<comment type="subcellular location">
    <subcellularLocation>
        <location evidence="1">Nucleus</location>
    </subcellularLocation>
</comment>
<dbReference type="OrthoDB" id="3361892at2759"/>
<dbReference type="Proteomes" id="UP000800092">
    <property type="component" value="Unassembled WGS sequence"/>
</dbReference>
<sequence length="541" mass="60094">MVSSQDARSSLAERLAKVLPKDVELNLHHISTPPTRCGAIFSPPPGAKPERTYCEKQFLAVSIKAQHRDGSPAGVLAYAIEVYIYTTAHLTTVFVSKADSTGYISLLSIPRHESSPLRSVSTTFILWLVESRRRPGRTLVVSLFARAQDQYLFPGSIDNGKKHVLDDRSLVKWWCRVLDPLLATRPSEETVTNHESQDSDGLLGPPRPSQGYLIVPGFDKFETASFLPQSYRSQPKEHKSWQPCLHPLYSIAPEPAAPPRCLVPHFPDDPKSRFLDDLDEELPDLKNSQVEVSPSKKGSGQWRSIKSLDQFWEMMAFRQECSSGRMVGFIWIKFTAFGEDEGSARLQDLVDEDSVPSQPTTATPPSQRSVGAGRRKEQKLTGVIHPRLPRLRSSISDSKTEKSTYYYWPRESRGEIVLDEKGYERAHNLLLQLDFISLNVATSSTEKWIEEVGAIAGRPGGWDKPVIGTAVEPNAPEVSTESMSSSTGQSHVGAHIKTLDMATIKKKRKPTDVGNTSGDTANESQVKDIPISSIRKKPKPS</sequence>
<keyword evidence="8" id="KW-0539">Nucleus</keyword>
<evidence type="ECO:0000256" key="9">
    <source>
        <dbReference type="ARBA" id="ARBA00048940"/>
    </source>
</evidence>
<keyword evidence="6" id="KW-0805">Transcription regulation</keyword>
<organism evidence="11 12">
    <name type="scientific">Viridothelium virens</name>
    <name type="common">Speckled blister lichen</name>
    <name type="synonym">Trypethelium virens</name>
    <dbReference type="NCBI Taxonomy" id="1048519"/>
    <lineage>
        <taxon>Eukaryota</taxon>
        <taxon>Fungi</taxon>
        <taxon>Dikarya</taxon>
        <taxon>Ascomycota</taxon>
        <taxon>Pezizomycotina</taxon>
        <taxon>Dothideomycetes</taxon>
        <taxon>Dothideomycetes incertae sedis</taxon>
        <taxon>Trypetheliales</taxon>
        <taxon>Trypetheliaceae</taxon>
        <taxon>Viridothelium</taxon>
    </lineage>
</organism>
<dbReference type="InterPro" id="IPR051236">
    <property type="entry name" value="HAT_RTT109-like"/>
</dbReference>
<dbReference type="EMBL" id="ML991812">
    <property type="protein sequence ID" value="KAF2232849.1"/>
    <property type="molecule type" value="Genomic_DNA"/>
</dbReference>
<dbReference type="AlphaFoldDB" id="A0A6A6H4P7"/>
<dbReference type="PROSITE" id="PS51728">
    <property type="entry name" value="RTT109_HAT"/>
    <property type="match status" value="1"/>
</dbReference>